<gene>
    <name evidence="2" type="ORF">DN730_07635</name>
</gene>
<dbReference type="Proteomes" id="UP000254326">
    <property type="component" value="Unassembled WGS sequence"/>
</dbReference>
<keyword evidence="1" id="KW-0812">Transmembrane</keyword>
<protein>
    <recommendedName>
        <fullName evidence="4">Anti sigma-E protein RseA N-terminal domain-containing protein</fullName>
    </recommendedName>
</protein>
<proteinExistence type="predicted"/>
<dbReference type="RefSeq" id="WP_115467533.1">
    <property type="nucleotide sequence ID" value="NZ_QKRA01000003.1"/>
</dbReference>
<dbReference type="AlphaFoldDB" id="A0A370U8Z7"/>
<sequence length="218" mass="23915">MSKYDDTHNSKTYESLSAFLDNEASQADIEVLLTADKEGLANKLDHYHQIHQSTQLDGEQFIFDSGAFLSGIKDKLKEEMSDSNVVAFPQKNVLQQTNVDAEFSELEEQNDDPQVSHRPMWGGLAVAASVAVAVVMGGNLLLGGSSTDVTTPVFATNSVPVVEQNSISIQNIDEVADLENNERLKNYLRQHAQQASMTVGQGMIPMARVVSYPQDVKQ</sequence>
<keyword evidence="3" id="KW-1185">Reference proteome</keyword>
<evidence type="ECO:0000313" key="3">
    <source>
        <dbReference type="Proteomes" id="UP000254326"/>
    </source>
</evidence>
<evidence type="ECO:0000256" key="1">
    <source>
        <dbReference type="SAM" id="Phobius"/>
    </source>
</evidence>
<keyword evidence="1" id="KW-0472">Membrane</keyword>
<evidence type="ECO:0000313" key="2">
    <source>
        <dbReference type="EMBL" id="RDL44270.1"/>
    </source>
</evidence>
<keyword evidence="1" id="KW-1133">Transmembrane helix</keyword>
<accession>A0A370U8Z7</accession>
<reference evidence="2 3" key="1">
    <citation type="submission" date="2018-06" db="EMBL/GenBank/DDBJ databases">
        <title>Marinomonas sp. YLB-05 draft genome sequence.</title>
        <authorList>
            <person name="Yu L."/>
            <person name="Tang X."/>
        </authorList>
    </citation>
    <scope>NUCLEOTIDE SEQUENCE [LARGE SCALE GENOMIC DNA]</scope>
    <source>
        <strain evidence="2 3">YLB-05</strain>
    </source>
</reference>
<name>A0A370U8Z7_9GAMM</name>
<organism evidence="2 3">
    <name type="scientific">Marinomonas piezotolerans</name>
    <dbReference type="NCBI Taxonomy" id="2213058"/>
    <lineage>
        <taxon>Bacteria</taxon>
        <taxon>Pseudomonadati</taxon>
        <taxon>Pseudomonadota</taxon>
        <taxon>Gammaproteobacteria</taxon>
        <taxon>Oceanospirillales</taxon>
        <taxon>Oceanospirillaceae</taxon>
        <taxon>Marinomonas</taxon>
    </lineage>
</organism>
<feature type="transmembrane region" description="Helical" evidence="1">
    <location>
        <begin position="120"/>
        <end position="142"/>
    </location>
</feature>
<comment type="caution">
    <text evidence="2">The sequence shown here is derived from an EMBL/GenBank/DDBJ whole genome shotgun (WGS) entry which is preliminary data.</text>
</comment>
<dbReference type="OrthoDB" id="6104308at2"/>
<dbReference type="EMBL" id="QKRA01000003">
    <property type="protein sequence ID" value="RDL44270.1"/>
    <property type="molecule type" value="Genomic_DNA"/>
</dbReference>
<evidence type="ECO:0008006" key="4">
    <source>
        <dbReference type="Google" id="ProtNLM"/>
    </source>
</evidence>